<dbReference type="Proteomes" id="UP000814140">
    <property type="component" value="Unassembled WGS sequence"/>
</dbReference>
<dbReference type="EMBL" id="MU277187">
    <property type="protein sequence ID" value="KAI0069054.1"/>
    <property type="molecule type" value="Genomic_DNA"/>
</dbReference>
<sequence>MFGTRTPMILVYGSNGWFSVDCAYWGISEQAQDGMNSRIHVCRVANRGKVSSSRSSLWSNIFKRVQDAFDT</sequence>
<reference evidence="1" key="2">
    <citation type="journal article" date="2022" name="New Phytol.">
        <title>Evolutionary transition to the ectomycorrhizal habit in the genomes of a hyperdiverse lineage of mushroom-forming fungi.</title>
        <authorList>
            <person name="Looney B."/>
            <person name="Miyauchi S."/>
            <person name="Morin E."/>
            <person name="Drula E."/>
            <person name="Courty P.E."/>
            <person name="Kohler A."/>
            <person name="Kuo A."/>
            <person name="LaButti K."/>
            <person name="Pangilinan J."/>
            <person name="Lipzen A."/>
            <person name="Riley R."/>
            <person name="Andreopoulos W."/>
            <person name="He G."/>
            <person name="Johnson J."/>
            <person name="Nolan M."/>
            <person name="Tritt A."/>
            <person name="Barry K.W."/>
            <person name="Grigoriev I.V."/>
            <person name="Nagy L.G."/>
            <person name="Hibbett D."/>
            <person name="Henrissat B."/>
            <person name="Matheny P.B."/>
            <person name="Labbe J."/>
            <person name="Martin F.M."/>
        </authorList>
    </citation>
    <scope>NUCLEOTIDE SEQUENCE</scope>
    <source>
        <strain evidence="1">HHB10654</strain>
    </source>
</reference>
<proteinExistence type="predicted"/>
<evidence type="ECO:0000313" key="2">
    <source>
        <dbReference type="Proteomes" id="UP000814140"/>
    </source>
</evidence>
<evidence type="ECO:0000313" key="1">
    <source>
        <dbReference type="EMBL" id="KAI0069054.1"/>
    </source>
</evidence>
<reference evidence="1" key="1">
    <citation type="submission" date="2021-03" db="EMBL/GenBank/DDBJ databases">
        <authorList>
            <consortium name="DOE Joint Genome Institute"/>
            <person name="Ahrendt S."/>
            <person name="Looney B.P."/>
            <person name="Miyauchi S."/>
            <person name="Morin E."/>
            <person name="Drula E."/>
            <person name="Courty P.E."/>
            <person name="Chicoki N."/>
            <person name="Fauchery L."/>
            <person name="Kohler A."/>
            <person name="Kuo A."/>
            <person name="Labutti K."/>
            <person name="Pangilinan J."/>
            <person name="Lipzen A."/>
            <person name="Riley R."/>
            <person name="Andreopoulos W."/>
            <person name="He G."/>
            <person name="Johnson J."/>
            <person name="Barry K.W."/>
            <person name="Grigoriev I.V."/>
            <person name="Nagy L."/>
            <person name="Hibbett D."/>
            <person name="Henrissat B."/>
            <person name="Matheny P.B."/>
            <person name="Labbe J."/>
            <person name="Martin F."/>
        </authorList>
    </citation>
    <scope>NUCLEOTIDE SEQUENCE</scope>
    <source>
        <strain evidence="1">HHB10654</strain>
    </source>
</reference>
<comment type="caution">
    <text evidence="1">The sequence shown here is derived from an EMBL/GenBank/DDBJ whole genome shotgun (WGS) entry which is preliminary data.</text>
</comment>
<accession>A0ACB8TKT5</accession>
<gene>
    <name evidence="1" type="ORF">BV25DRAFT_90734</name>
</gene>
<protein>
    <submittedName>
        <fullName evidence="1">Uncharacterized protein</fullName>
    </submittedName>
</protein>
<keyword evidence="2" id="KW-1185">Reference proteome</keyword>
<name>A0ACB8TKT5_9AGAM</name>
<organism evidence="1 2">
    <name type="scientific">Artomyces pyxidatus</name>
    <dbReference type="NCBI Taxonomy" id="48021"/>
    <lineage>
        <taxon>Eukaryota</taxon>
        <taxon>Fungi</taxon>
        <taxon>Dikarya</taxon>
        <taxon>Basidiomycota</taxon>
        <taxon>Agaricomycotina</taxon>
        <taxon>Agaricomycetes</taxon>
        <taxon>Russulales</taxon>
        <taxon>Auriscalpiaceae</taxon>
        <taxon>Artomyces</taxon>
    </lineage>
</organism>